<name>A0A6J5T7D8_9CAUD</name>
<organism evidence="2">
    <name type="scientific">uncultured Caudovirales phage</name>
    <dbReference type="NCBI Taxonomy" id="2100421"/>
    <lineage>
        <taxon>Viruses</taxon>
        <taxon>Duplodnaviria</taxon>
        <taxon>Heunggongvirae</taxon>
        <taxon>Uroviricota</taxon>
        <taxon>Caudoviricetes</taxon>
        <taxon>Peduoviridae</taxon>
        <taxon>Maltschvirus</taxon>
        <taxon>Maltschvirus maltsch</taxon>
    </lineage>
</organism>
<reference evidence="2" key="1">
    <citation type="submission" date="2020-05" db="EMBL/GenBank/DDBJ databases">
        <authorList>
            <person name="Chiriac C."/>
            <person name="Salcher M."/>
            <person name="Ghai R."/>
            <person name="Kavagutti S V."/>
        </authorList>
    </citation>
    <scope>NUCLEOTIDE SEQUENCE</scope>
</reference>
<dbReference type="EMBL" id="LR797813">
    <property type="protein sequence ID" value="CAB4240680.1"/>
    <property type="molecule type" value="Genomic_DNA"/>
</dbReference>
<gene>
    <name evidence="2" type="ORF">UFOVP39_48</name>
</gene>
<feature type="compositionally biased region" description="Basic and acidic residues" evidence="1">
    <location>
        <begin position="23"/>
        <end position="38"/>
    </location>
</feature>
<protein>
    <submittedName>
        <fullName evidence="2">HNHc domain containing protein</fullName>
    </submittedName>
</protein>
<accession>A0A6J5T7D8</accession>
<feature type="compositionally biased region" description="Polar residues" evidence="1">
    <location>
        <begin position="65"/>
        <end position="91"/>
    </location>
</feature>
<sequence length="100" mass="11229">MPYMKDGKRDYKRENALYNSRPEQIKARTERTLLRREANATGVTSKGDGKDLDHKKPLSKGGANTMANARVTTKAANRSFSRNANGSLKSQTSKRERSKK</sequence>
<feature type="compositionally biased region" description="Basic and acidic residues" evidence="1">
    <location>
        <begin position="1"/>
        <end position="15"/>
    </location>
</feature>
<evidence type="ECO:0000256" key="1">
    <source>
        <dbReference type="SAM" id="MobiDB-lite"/>
    </source>
</evidence>
<feature type="compositionally biased region" description="Basic and acidic residues" evidence="1">
    <location>
        <begin position="47"/>
        <end position="56"/>
    </location>
</feature>
<proteinExistence type="predicted"/>
<evidence type="ECO:0000313" key="2">
    <source>
        <dbReference type="EMBL" id="CAB4240680.1"/>
    </source>
</evidence>
<feature type="region of interest" description="Disordered" evidence="1">
    <location>
        <begin position="1"/>
        <end position="100"/>
    </location>
</feature>